<reference evidence="1 3" key="2">
    <citation type="journal article" date="2014" name="BMC Genomics">
        <title>An improved genome release (version Mt4.0) for the model legume Medicago truncatula.</title>
        <authorList>
            <person name="Tang H."/>
            <person name="Krishnakumar V."/>
            <person name="Bidwell S."/>
            <person name="Rosen B."/>
            <person name="Chan A."/>
            <person name="Zhou S."/>
            <person name="Gentzbittel L."/>
            <person name="Childs K.L."/>
            <person name="Yandell M."/>
            <person name="Gundlach H."/>
            <person name="Mayer K.F."/>
            <person name="Schwartz D.C."/>
            <person name="Town C.D."/>
        </authorList>
    </citation>
    <scope>GENOME REANNOTATION</scope>
    <source>
        <strain evidence="1">A17</strain>
        <strain evidence="2 3">cv. Jemalong A17</strain>
    </source>
</reference>
<dbReference type="AlphaFoldDB" id="A0A072TH50"/>
<name>A0A072TH50_MEDTR</name>
<evidence type="ECO:0000313" key="2">
    <source>
        <dbReference type="EnsemblPlants" id="KEH16874"/>
    </source>
</evidence>
<organism evidence="1 3">
    <name type="scientific">Medicago truncatula</name>
    <name type="common">Barrel medic</name>
    <name type="synonym">Medicago tribuloides</name>
    <dbReference type="NCBI Taxonomy" id="3880"/>
    <lineage>
        <taxon>Eukaryota</taxon>
        <taxon>Viridiplantae</taxon>
        <taxon>Streptophyta</taxon>
        <taxon>Embryophyta</taxon>
        <taxon>Tracheophyta</taxon>
        <taxon>Spermatophyta</taxon>
        <taxon>Magnoliopsida</taxon>
        <taxon>eudicotyledons</taxon>
        <taxon>Gunneridae</taxon>
        <taxon>Pentapetalae</taxon>
        <taxon>rosids</taxon>
        <taxon>fabids</taxon>
        <taxon>Fabales</taxon>
        <taxon>Fabaceae</taxon>
        <taxon>Papilionoideae</taxon>
        <taxon>50 kb inversion clade</taxon>
        <taxon>NPAAA clade</taxon>
        <taxon>Hologalegina</taxon>
        <taxon>IRL clade</taxon>
        <taxon>Trifolieae</taxon>
        <taxon>Medicago</taxon>
    </lineage>
</organism>
<dbReference type="Proteomes" id="UP000002051">
    <property type="component" value="Unassembled WGS sequence"/>
</dbReference>
<keyword evidence="3" id="KW-1185">Reference proteome</keyword>
<sequence>MDSFKCLDDFREDWDNFQIKKMNRELKNEDLVRKMSKLLRAPFFSFALSSPRRATQSLSSP</sequence>
<protein>
    <submittedName>
        <fullName evidence="1 2">Uncharacterized protein</fullName>
    </submittedName>
</protein>
<dbReference type="EnsemblPlants" id="KEH16874">
    <property type="protein sequence ID" value="KEH16874"/>
    <property type="gene ID" value="MTR_0078s0050"/>
</dbReference>
<accession>A0A072TH50</accession>
<evidence type="ECO:0000313" key="1">
    <source>
        <dbReference type="EMBL" id="KEH16874.1"/>
    </source>
</evidence>
<dbReference type="HOGENOM" id="CLU_2926158_0_0_1"/>
<proteinExistence type="predicted"/>
<evidence type="ECO:0000313" key="3">
    <source>
        <dbReference type="Proteomes" id="UP000002051"/>
    </source>
</evidence>
<gene>
    <name evidence="1" type="ORF">MTR_0078s0050</name>
</gene>
<reference evidence="2" key="3">
    <citation type="submission" date="2015-06" db="UniProtKB">
        <authorList>
            <consortium name="EnsemblPlants"/>
        </authorList>
    </citation>
    <scope>IDENTIFICATION</scope>
    <source>
        <strain evidence="2">cv. Jemalong A17</strain>
    </source>
</reference>
<dbReference type="EMBL" id="KL402803">
    <property type="protein sequence ID" value="KEH16874.1"/>
    <property type="molecule type" value="Genomic_DNA"/>
</dbReference>
<reference evidence="1 3" key="1">
    <citation type="journal article" date="2011" name="Nature">
        <title>The Medicago genome provides insight into the evolution of rhizobial symbioses.</title>
        <authorList>
            <person name="Young N.D."/>
            <person name="Debelle F."/>
            <person name="Oldroyd G.E."/>
            <person name="Geurts R."/>
            <person name="Cannon S.B."/>
            <person name="Udvardi M.K."/>
            <person name="Benedito V.A."/>
            <person name="Mayer K.F."/>
            <person name="Gouzy J."/>
            <person name="Schoof H."/>
            <person name="Van de Peer Y."/>
            <person name="Proost S."/>
            <person name="Cook D.R."/>
            <person name="Meyers B.C."/>
            <person name="Spannagl M."/>
            <person name="Cheung F."/>
            <person name="De Mita S."/>
            <person name="Krishnakumar V."/>
            <person name="Gundlach H."/>
            <person name="Zhou S."/>
            <person name="Mudge J."/>
            <person name="Bharti A.K."/>
            <person name="Murray J.D."/>
            <person name="Naoumkina M.A."/>
            <person name="Rosen B."/>
            <person name="Silverstein K.A."/>
            <person name="Tang H."/>
            <person name="Rombauts S."/>
            <person name="Zhao P.X."/>
            <person name="Zhou P."/>
            <person name="Barbe V."/>
            <person name="Bardou P."/>
            <person name="Bechner M."/>
            <person name="Bellec A."/>
            <person name="Berger A."/>
            <person name="Berges H."/>
            <person name="Bidwell S."/>
            <person name="Bisseling T."/>
            <person name="Choisne N."/>
            <person name="Couloux A."/>
            <person name="Denny R."/>
            <person name="Deshpande S."/>
            <person name="Dai X."/>
            <person name="Doyle J.J."/>
            <person name="Dudez A.M."/>
            <person name="Farmer A.D."/>
            <person name="Fouteau S."/>
            <person name="Franken C."/>
            <person name="Gibelin C."/>
            <person name="Gish J."/>
            <person name="Goldstein S."/>
            <person name="Gonzalez A.J."/>
            <person name="Green P.J."/>
            <person name="Hallab A."/>
            <person name="Hartog M."/>
            <person name="Hua A."/>
            <person name="Humphray S.J."/>
            <person name="Jeong D.H."/>
            <person name="Jing Y."/>
            <person name="Jocker A."/>
            <person name="Kenton S.M."/>
            <person name="Kim D.J."/>
            <person name="Klee K."/>
            <person name="Lai H."/>
            <person name="Lang C."/>
            <person name="Lin S."/>
            <person name="Macmil S.L."/>
            <person name="Magdelenat G."/>
            <person name="Matthews L."/>
            <person name="McCorrison J."/>
            <person name="Monaghan E.L."/>
            <person name="Mun J.H."/>
            <person name="Najar F.Z."/>
            <person name="Nicholson C."/>
            <person name="Noirot C."/>
            <person name="O'Bleness M."/>
            <person name="Paule C.R."/>
            <person name="Poulain J."/>
            <person name="Prion F."/>
            <person name="Qin B."/>
            <person name="Qu C."/>
            <person name="Retzel E.F."/>
            <person name="Riddle C."/>
            <person name="Sallet E."/>
            <person name="Samain S."/>
            <person name="Samson N."/>
            <person name="Sanders I."/>
            <person name="Saurat O."/>
            <person name="Scarpelli C."/>
            <person name="Schiex T."/>
            <person name="Segurens B."/>
            <person name="Severin A.J."/>
            <person name="Sherrier D.J."/>
            <person name="Shi R."/>
            <person name="Sims S."/>
            <person name="Singer S.R."/>
            <person name="Sinharoy S."/>
            <person name="Sterck L."/>
            <person name="Viollet A."/>
            <person name="Wang B.B."/>
            <person name="Wang K."/>
            <person name="Wang M."/>
            <person name="Wang X."/>
            <person name="Warfsmann J."/>
            <person name="Weissenbach J."/>
            <person name="White D.D."/>
            <person name="White J.D."/>
            <person name="Wiley G.B."/>
            <person name="Wincker P."/>
            <person name="Xing Y."/>
            <person name="Yang L."/>
            <person name="Yao Z."/>
            <person name="Ying F."/>
            <person name="Zhai J."/>
            <person name="Zhou L."/>
            <person name="Zuber A."/>
            <person name="Denarie J."/>
            <person name="Dixon R.A."/>
            <person name="May G.D."/>
            <person name="Schwartz D.C."/>
            <person name="Rogers J."/>
            <person name="Quetier F."/>
            <person name="Town C.D."/>
            <person name="Roe B.A."/>
        </authorList>
    </citation>
    <scope>NUCLEOTIDE SEQUENCE [LARGE SCALE GENOMIC DNA]</scope>
    <source>
        <strain evidence="1">A17</strain>
        <strain evidence="2 3">cv. Jemalong A17</strain>
    </source>
</reference>